<protein>
    <submittedName>
        <fullName evidence="1">DUF386 family protein</fullName>
    </submittedName>
</protein>
<dbReference type="Gene3D" id="2.60.120.370">
    <property type="entry name" value="YhcH/YjgK/YiaL"/>
    <property type="match status" value="1"/>
</dbReference>
<dbReference type="Proteomes" id="UP000656077">
    <property type="component" value="Unassembled WGS sequence"/>
</dbReference>
<sequence>MICENININRNYSSINKNFEKAFEYLRGQNLKELAVGKYEIEGEKIFAMIQEYTTEREEHKNWESHEKYIDIQLIVDGQEVMGFAPVSCLEIKEDFRMDKDLIFYNETTNGANIKFKSGDYAIFFPEDGHKPGCALNECSKVKKVVVKVACE</sequence>
<gene>
    <name evidence="1" type="ORF">GKZ28_21730</name>
</gene>
<dbReference type="RefSeq" id="WP_160360885.1">
    <property type="nucleotide sequence ID" value="NZ_WSRQ01000052.1"/>
</dbReference>
<organism evidence="1 2">
    <name type="scientific">Clostridium chromiireducens</name>
    <dbReference type="NCBI Taxonomy" id="225345"/>
    <lineage>
        <taxon>Bacteria</taxon>
        <taxon>Bacillati</taxon>
        <taxon>Bacillota</taxon>
        <taxon>Clostridia</taxon>
        <taxon>Eubacteriales</taxon>
        <taxon>Clostridiaceae</taxon>
        <taxon>Clostridium</taxon>
    </lineage>
</organism>
<dbReference type="InterPro" id="IPR004375">
    <property type="entry name" value="NanQ/TabA/YiaL"/>
</dbReference>
<evidence type="ECO:0000313" key="2">
    <source>
        <dbReference type="Proteomes" id="UP000656077"/>
    </source>
</evidence>
<dbReference type="SUPFAM" id="SSF51197">
    <property type="entry name" value="Clavaminate synthase-like"/>
    <property type="match status" value="1"/>
</dbReference>
<dbReference type="NCBIfam" id="TIGR00022">
    <property type="entry name" value="YhcH/YjgK/YiaL family protein"/>
    <property type="match status" value="1"/>
</dbReference>
<accession>A0A964RR49</accession>
<dbReference type="EMBL" id="WSRQ01000052">
    <property type="protein sequence ID" value="MVX66302.1"/>
    <property type="molecule type" value="Genomic_DNA"/>
</dbReference>
<proteinExistence type="predicted"/>
<name>A0A964RR49_9CLOT</name>
<dbReference type="GO" id="GO:0005829">
    <property type="term" value="C:cytosol"/>
    <property type="evidence" value="ECO:0007669"/>
    <property type="project" value="TreeGrafter"/>
</dbReference>
<comment type="caution">
    <text evidence="1">The sequence shown here is derived from an EMBL/GenBank/DDBJ whole genome shotgun (WGS) entry which is preliminary data.</text>
</comment>
<dbReference type="AlphaFoldDB" id="A0A964RR49"/>
<dbReference type="PANTHER" id="PTHR34986:SF1">
    <property type="entry name" value="PROTEIN YIAL"/>
    <property type="match status" value="1"/>
</dbReference>
<dbReference type="Pfam" id="PF04074">
    <property type="entry name" value="DUF386"/>
    <property type="match status" value="1"/>
</dbReference>
<dbReference type="InterPro" id="IPR037012">
    <property type="entry name" value="NanQ/TabA/YiaL_sf"/>
</dbReference>
<reference evidence="1" key="1">
    <citation type="submission" date="2019-12" db="EMBL/GenBank/DDBJ databases">
        <title>Microbes associate with the intestines of laboratory mice.</title>
        <authorList>
            <person name="Navarre W."/>
            <person name="Wong E."/>
        </authorList>
    </citation>
    <scope>NUCLEOTIDE SEQUENCE</scope>
    <source>
        <strain evidence="1">NM79_F5</strain>
    </source>
</reference>
<evidence type="ECO:0000313" key="1">
    <source>
        <dbReference type="EMBL" id="MVX66302.1"/>
    </source>
</evidence>
<dbReference type="PANTHER" id="PTHR34986">
    <property type="entry name" value="EVOLVED BETA-GALACTOSIDASE SUBUNIT BETA"/>
    <property type="match status" value="1"/>
</dbReference>